<dbReference type="EMBL" id="JANJZL010000014">
    <property type="protein sequence ID" value="MCR2045253.1"/>
    <property type="molecule type" value="Genomic_DNA"/>
</dbReference>
<keyword evidence="6" id="KW-0131">Cell cycle</keyword>
<reference evidence="11" key="1">
    <citation type="submission" date="2022-07" db="EMBL/GenBank/DDBJ databases">
        <title>Enhanced cultured diversity of the mouse gut microbiota enables custom-made synthetic communities.</title>
        <authorList>
            <person name="Afrizal A."/>
        </authorList>
    </citation>
    <scope>NUCLEOTIDE SEQUENCE</scope>
    <source>
        <strain evidence="11">DSM 29482</strain>
    </source>
</reference>
<gene>
    <name evidence="11" type="primary">zapA</name>
    <name evidence="11" type="ORF">NSA23_14185</name>
</gene>
<evidence type="ECO:0000256" key="9">
    <source>
        <dbReference type="ARBA" id="ARBA00033158"/>
    </source>
</evidence>
<protein>
    <recommendedName>
        <fullName evidence="2">Cell division protein ZapA</fullName>
    </recommendedName>
    <alternativeName>
        <fullName evidence="9">Z ring-associated protein ZapA</fullName>
    </alternativeName>
</protein>
<dbReference type="InterPro" id="IPR053712">
    <property type="entry name" value="Bac_CellDiv_Activator"/>
</dbReference>
<keyword evidence="3" id="KW-0963">Cytoplasm</keyword>
<dbReference type="GO" id="GO:0030428">
    <property type="term" value="C:cell septum"/>
    <property type="evidence" value="ECO:0007669"/>
    <property type="project" value="TreeGrafter"/>
</dbReference>
<dbReference type="PANTHER" id="PTHR34981:SF1">
    <property type="entry name" value="CELL DIVISION PROTEIN ZAPA"/>
    <property type="match status" value="1"/>
</dbReference>
<dbReference type="Pfam" id="PF05164">
    <property type="entry name" value="ZapA"/>
    <property type="match status" value="1"/>
</dbReference>
<dbReference type="Proteomes" id="UP001142078">
    <property type="component" value="Unassembled WGS sequence"/>
</dbReference>
<evidence type="ECO:0000256" key="1">
    <source>
        <dbReference type="ARBA" id="ARBA00004496"/>
    </source>
</evidence>
<dbReference type="GO" id="GO:0032153">
    <property type="term" value="C:cell division site"/>
    <property type="evidence" value="ECO:0007669"/>
    <property type="project" value="TreeGrafter"/>
</dbReference>
<comment type="caution">
    <text evidence="11">The sequence shown here is derived from an EMBL/GenBank/DDBJ whole genome shotgun (WGS) entry which is preliminary data.</text>
</comment>
<evidence type="ECO:0000256" key="3">
    <source>
        <dbReference type="ARBA" id="ARBA00022490"/>
    </source>
</evidence>
<evidence type="ECO:0000313" key="12">
    <source>
        <dbReference type="Proteomes" id="UP001142078"/>
    </source>
</evidence>
<evidence type="ECO:0000256" key="6">
    <source>
        <dbReference type="ARBA" id="ARBA00023306"/>
    </source>
</evidence>
<evidence type="ECO:0000256" key="4">
    <source>
        <dbReference type="ARBA" id="ARBA00022618"/>
    </source>
</evidence>
<evidence type="ECO:0000313" key="11">
    <source>
        <dbReference type="EMBL" id="MCR2045253.1"/>
    </source>
</evidence>
<dbReference type="InterPro" id="IPR007838">
    <property type="entry name" value="Cell_div_ZapA-like"/>
</dbReference>
<dbReference type="PANTHER" id="PTHR34981">
    <property type="entry name" value="CELL DIVISION PROTEIN ZAPA"/>
    <property type="match status" value="1"/>
</dbReference>
<dbReference type="GO" id="GO:0000921">
    <property type="term" value="P:septin ring assembly"/>
    <property type="evidence" value="ECO:0007669"/>
    <property type="project" value="TreeGrafter"/>
</dbReference>
<organism evidence="11 12">
    <name type="scientific">Anaerosalibacter massiliensis</name>
    <dbReference type="NCBI Taxonomy" id="1347392"/>
    <lineage>
        <taxon>Bacteria</taxon>
        <taxon>Bacillati</taxon>
        <taxon>Bacillota</taxon>
        <taxon>Tissierellia</taxon>
        <taxon>Tissierellales</taxon>
        <taxon>Sporanaerobacteraceae</taxon>
        <taxon>Anaerosalibacter</taxon>
    </lineage>
</organism>
<dbReference type="GO" id="GO:0043093">
    <property type="term" value="P:FtsZ-dependent cytokinesis"/>
    <property type="evidence" value="ECO:0007669"/>
    <property type="project" value="TreeGrafter"/>
</dbReference>
<dbReference type="RefSeq" id="WP_050069899.1">
    <property type="nucleotide sequence ID" value="NZ_CABKTM010000074.1"/>
</dbReference>
<comment type="subcellular location">
    <subcellularLocation>
        <location evidence="1">Cytoplasm</location>
    </subcellularLocation>
</comment>
<accession>A0A9X2S644</accession>
<dbReference type="SUPFAM" id="SSF102829">
    <property type="entry name" value="Cell division protein ZapA-like"/>
    <property type="match status" value="1"/>
</dbReference>
<evidence type="ECO:0000256" key="2">
    <source>
        <dbReference type="ARBA" id="ARBA00015195"/>
    </source>
</evidence>
<keyword evidence="12" id="KW-1185">Reference proteome</keyword>
<dbReference type="SUPFAM" id="SSF75712">
    <property type="entry name" value="Rad50 coiled-coil Zn hook"/>
    <property type="match status" value="1"/>
</dbReference>
<evidence type="ECO:0000256" key="10">
    <source>
        <dbReference type="SAM" id="Coils"/>
    </source>
</evidence>
<comment type="subunit">
    <text evidence="8">Homodimer. Interacts with FtsZ.</text>
</comment>
<feature type="coiled-coil region" evidence="10">
    <location>
        <begin position="38"/>
        <end position="187"/>
    </location>
</feature>
<evidence type="ECO:0000256" key="5">
    <source>
        <dbReference type="ARBA" id="ARBA00023210"/>
    </source>
</evidence>
<keyword evidence="5" id="KW-0717">Septation</keyword>
<proteinExistence type="predicted"/>
<dbReference type="GO" id="GO:0000917">
    <property type="term" value="P:division septum assembly"/>
    <property type="evidence" value="ECO:0007669"/>
    <property type="project" value="UniProtKB-KW"/>
</dbReference>
<dbReference type="OrthoDB" id="1711036at2"/>
<sequence length="189" mass="22328">MTEKRKVEVNIVGRNFTVLGNESEEYVKGIAAFVDEKIKEVSSKNEKLNDLMATLLAAFNMADEYYRTYAELEKLKEEVKEPMENYEGLIKELEESKLKIKKLEEECNICKGELLETKRNNESINKSIKKYEQSIYFKESELKQNQKTIKELQDKLYRNQMELIHTKKELEETVKALDKNSNMFSKEEF</sequence>
<keyword evidence="4 11" id="KW-0132">Cell division</keyword>
<evidence type="ECO:0000256" key="7">
    <source>
        <dbReference type="ARBA" id="ARBA00024910"/>
    </source>
</evidence>
<evidence type="ECO:0000256" key="8">
    <source>
        <dbReference type="ARBA" id="ARBA00026068"/>
    </source>
</evidence>
<name>A0A9X2S644_9FIRM</name>
<dbReference type="AlphaFoldDB" id="A0A9X2S644"/>
<dbReference type="GO" id="GO:0005829">
    <property type="term" value="C:cytosol"/>
    <property type="evidence" value="ECO:0007669"/>
    <property type="project" value="TreeGrafter"/>
</dbReference>
<comment type="function">
    <text evidence="7">Activator of cell division through the inhibition of FtsZ GTPase activity, therefore promoting FtsZ assembly into bundles of protofilaments necessary for the formation of the division Z ring. It is recruited early at mid-cell but it is not essential for cell division.</text>
</comment>
<keyword evidence="10" id="KW-0175">Coiled coil</keyword>
<dbReference type="Gene3D" id="6.10.250.790">
    <property type="match status" value="1"/>
</dbReference>
<dbReference type="InterPro" id="IPR036192">
    <property type="entry name" value="Cell_div_ZapA-like_sf"/>
</dbReference>